<accession>A0A2T2XBI1</accession>
<sequence>MANPQRVTKAIGAGLVVSLGAVALAGCGQSSTTSSSKPLAVVNGQDITNSQLGTMVRMTELFNGSTLPNTKSEKVNEVKYLVQEQSVADWTLSHHLITTSKAKASAAKVISKSIEPQVGGKSGLNKLLKSKGVTFQQLSNYLTQQMILQQAYKKATAHVKPITTTAAKSFYKAHPQYFTGTPQVELREITVKTQSEANNIVTQLKGGASFSTLAKKDTTNTALKSKGGEIGWTADSLQSLSPAVYKEVSALKTGQYGVTKGSHGYDVIQVQGTKPAKESPFSQVESQVKTNLLQTEQSSAYQTFAGKIVKQSKVHIYFK</sequence>
<name>A0A2T2XBI1_9FIRM</name>
<evidence type="ECO:0000313" key="9">
    <source>
        <dbReference type="EMBL" id="PSR31832.1"/>
    </source>
</evidence>
<keyword evidence="4 6" id="KW-0697">Rotamase</keyword>
<dbReference type="InterPro" id="IPR050245">
    <property type="entry name" value="PrsA_foldase"/>
</dbReference>
<dbReference type="EMBL" id="PXYT01000001">
    <property type="protein sequence ID" value="PSR31832.1"/>
    <property type="molecule type" value="Genomic_DNA"/>
</dbReference>
<evidence type="ECO:0000256" key="7">
    <source>
        <dbReference type="SAM" id="SignalP"/>
    </source>
</evidence>
<dbReference type="Gene3D" id="3.10.50.40">
    <property type="match status" value="1"/>
</dbReference>
<dbReference type="PROSITE" id="PS51257">
    <property type="entry name" value="PROKAR_LIPOPROTEIN"/>
    <property type="match status" value="1"/>
</dbReference>
<keyword evidence="3 7" id="KW-0732">Signal</keyword>
<comment type="caution">
    <text evidence="9">The sequence shown here is derived from an EMBL/GenBank/DDBJ whole genome shotgun (WGS) entry which is preliminary data.</text>
</comment>
<dbReference type="InterPro" id="IPR027304">
    <property type="entry name" value="Trigger_fact/SurA_dom_sf"/>
</dbReference>
<feature type="signal peptide" evidence="7">
    <location>
        <begin position="1"/>
        <end position="25"/>
    </location>
</feature>
<dbReference type="PROSITE" id="PS50198">
    <property type="entry name" value="PPIC_PPIASE_2"/>
    <property type="match status" value="1"/>
</dbReference>
<evidence type="ECO:0000313" key="10">
    <source>
        <dbReference type="Proteomes" id="UP000242699"/>
    </source>
</evidence>
<dbReference type="EC" id="5.2.1.8" evidence="2"/>
<dbReference type="InterPro" id="IPR000297">
    <property type="entry name" value="PPIase_PpiC"/>
</dbReference>
<dbReference type="SUPFAM" id="SSF109998">
    <property type="entry name" value="Triger factor/SurA peptide-binding domain-like"/>
    <property type="match status" value="1"/>
</dbReference>
<dbReference type="AlphaFoldDB" id="A0A2T2XBI1"/>
<dbReference type="Gene3D" id="1.10.4030.10">
    <property type="entry name" value="Porin chaperone SurA, peptide-binding domain"/>
    <property type="match status" value="1"/>
</dbReference>
<feature type="chain" id="PRO_5039519793" description="peptidylprolyl isomerase" evidence="7">
    <location>
        <begin position="26"/>
        <end position="319"/>
    </location>
</feature>
<evidence type="ECO:0000256" key="2">
    <source>
        <dbReference type="ARBA" id="ARBA00013194"/>
    </source>
</evidence>
<comment type="catalytic activity">
    <reaction evidence="1">
        <text>[protein]-peptidylproline (omega=180) = [protein]-peptidylproline (omega=0)</text>
        <dbReference type="Rhea" id="RHEA:16237"/>
        <dbReference type="Rhea" id="RHEA-COMP:10747"/>
        <dbReference type="Rhea" id="RHEA-COMP:10748"/>
        <dbReference type="ChEBI" id="CHEBI:83833"/>
        <dbReference type="ChEBI" id="CHEBI:83834"/>
        <dbReference type="EC" id="5.2.1.8"/>
    </reaction>
</comment>
<proteinExistence type="predicted"/>
<keyword evidence="5 6" id="KW-0413">Isomerase</keyword>
<reference evidence="9 10" key="1">
    <citation type="journal article" date="2014" name="BMC Genomics">
        <title>Comparison of environmental and isolate Sulfobacillus genomes reveals diverse carbon, sulfur, nitrogen, and hydrogen metabolisms.</title>
        <authorList>
            <person name="Justice N.B."/>
            <person name="Norman A."/>
            <person name="Brown C.T."/>
            <person name="Singh A."/>
            <person name="Thomas B.C."/>
            <person name="Banfield J.F."/>
        </authorList>
    </citation>
    <scope>NUCLEOTIDE SEQUENCE [LARGE SCALE GENOMIC DNA]</scope>
    <source>
        <strain evidence="9">AMDSBA1</strain>
    </source>
</reference>
<dbReference type="Proteomes" id="UP000242699">
    <property type="component" value="Unassembled WGS sequence"/>
</dbReference>
<evidence type="ECO:0000256" key="1">
    <source>
        <dbReference type="ARBA" id="ARBA00000971"/>
    </source>
</evidence>
<dbReference type="SUPFAM" id="SSF54534">
    <property type="entry name" value="FKBP-like"/>
    <property type="match status" value="1"/>
</dbReference>
<evidence type="ECO:0000256" key="6">
    <source>
        <dbReference type="PROSITE-ProRule" id="PRU00278"/>
    </source>
</evidence>
<dbReference type="GO" id="GO:0003755">
    <property type="term" value="F:peptidyl-prolyl cis-trans isomerase activity"/>
    <property type="evidence" value="ECO:0007669"/>
    <property type="project" value="UniProtKB-KW"/>
</dbReference>
<dbReference type="PANTHER" id="PTHR47245">
    <property type="entry name" value="PEPTIDYLPROLYL ISOMERASE"/>
    <property type="match status" value="1"/>
</dbReference>
<feature type="domain" description="PpiC" evidence="8">
    <location>
        <begin position="181"/>
        <end position="272"/>
    </location>
</feature>
<protein>
    <recommendedName>
        <fullName evidence="2">peptidylprolyl isomerase</fullName>
        <ecNumber evidence="2">5.2.1.8</ecNumber>
    </recommendedName>
</protein>
<evidence type="ECO:0000256" key="4">
    <source>
        <dbReference type="ARBA" id="ARBA00023110"/>
    </source>
</evidence>
<evidence type="ECO:0000256" key="5">
    <source>
        <dbReference type="ARBA" id="ARBA00023235"/>
    </source>
</evidence>
<dbReference type="Pfam" id="PF13145">
    <property type="entry name" value="Rotamase_2"/>
    <property type="match status" value="1"/>
</dbReference>
<evidence type="ECO:0000256" key="3">
    <source>
        <dbReference type="ARBA" id="ARBA00022729"/>
    </source>
</evidence>
<organism evidence="9 10">
    <name type="scientific">Sulfobacillus benefaciens</name>
    <dbReference type="NCBI Taxonomy" id="453960"/>
    <lineage>
        <taxon>Bacteria</taxon>
        <taxon>Bacillati</taxon>
        <taxon>Bacillota</taxon>
        <taxon>Clostridia</taxon>
        <taxon>Eubacteriales</taxon>
        <taxon>Clostridiales Family XVII. Incertae Sedis</taxon>
        <taxon>Sulfobacillus</taxon>
    </lineage>
</organism>
<dbReference type="PANTHER" id="PTHR47245:SF1">
    <property type="entry name" value="FOLDASE PROTEIN PRSA"/>
    <property type="match status" value="1"/>
</dbReference>
<gene>
    <name evidence="9" type="ORF">C7B43_01020</name>
</gene>
<dbReference type="InterPro" id="IPR046357">
    <property type="entry name" value="PPIase_dom_sf"/>
</dbReference>
<evidence type="ECO:0000259" key="8">
    <source>
        <dbReference type="PROSITE" id="PS50198"/>
    </source>
</evidence>